<protein>
    <submittedName>
        <fullName evidence="14">Cytochrome b/b6 domain-containing protein</fullName>
    </submittedName>
</protein>
<keyword evidence="3" id="KW-0813">Transport</keyword>
<dbReference type="GO" id="GO:0009055">
    <property type="term" value="F:electron transfer activity"/>
    <property type="evidence" value="ECO:0007669"/>
    <property type="project" value="InterPro"/>
</dbReference>
<dbReference type="GO" id="GO:0020037">
    <property type="term" value="F:heme binding"/>
    <property type="evidence" value="ECO:0007669"/>
    <property type="project" value="TreeGrafter"/>
</dbReference>
<feature type="transmembrane region" description="Helical" evidence="12">
    <location>
        <begin position="182"/>
        <end position="203"/>
    </location>
</feature>
<comment type="subcellular location">
    <subcellularLocation>
        <location evidence="1">Cell membrane</location>
        <topology evidence="1">Multi-pass membrane protein</topology>
    </subcellularLocation>
</comment>
<keyword evidence="7" id="KW-0479">Metal-binding</keyword>
<evidence type="ECO:0000259" key="13">
    <source>
        <dbReference type="Pfam" id="PF01292"/>
    </source>
</evidence>
<organism evidence="14 15">
    <name type="scientific">Hymenobacter jejuensis</name>
    <dbReference type="NCBI Taxonomy" id="2502781"/>
    <lineage>
        <taxon>Bacteria</taxon>
        <taxon>Pseudomonadati</taxon>
        <taxon>Bacteroidota</taxon>
        <taxon>Cytophagia</taxon>
        <taxon>Cytophagales</taxon>
        <taxon>Hymenobacteraceae</taxon>
        <taxon>Hymenobacter</taxon>
    </lineage>
</organism>
<dbReference type="Proteomes" id="UP000305398">
    <property type="component" value="Chromosome"/>
</dbReference>
<dbReference type="InterPro" id="IPR011577">
    <property type="entry name" value="Cyt_b561_bac/Ni-Hgenase"/>
</dbReference>
<evidence type="ECO:0000256" key="9">
    <source>
        <dbReference type="ARBA" id="ARBA00022989"/>
    </source>
</evidence>
<dbReference type="InterPro" id="IPR000516">
    <property type="entry name" value="Ni-dep_Hydgase_cyt-B"/>
</dbReference>
<dbReference type="GO" id="GO:0005886">
    <property type="term" value="C:plasma membrane"/>
    <property type="evidence" value="ECO:0007669"/>
    <property type="project" value="UniProtKB-SubCell"/>
</dbReference>
<proteinExistence type="inferred from homology"/>
<dbReference type="KEGG" id="hyj:FHG12_05070"/>
<feature type="domain" description="Cytochrome b561 bacterial/Ni-hydrogenase" evidence="13">
    <location>
        <begin position="16"/>
        <end position="216"/>
    </location>
</feature>
<evidence type="ECO:0000256" key="5">
    <source>
        <dbReference type="ARBA" id="ARBA00022617"/>
    </source>
</evidence>
<feature type="transmembrane region" description="Helical" evidence="12">
    <location>
        <begin position="84"/>
        <end position="105"/>
    </location>
</feature>
<evidence type="ECO:0000256" key="11">
    <source>
        <dbReference type="ARBA" id="ARBA00023136"/>
    </source>
</evidence>
<keyword evidence="5" id="KW-0349">Heme</keyword>
<evidence type="ECO:0000256" key="3">
    <source>
        <dbReference type="ARBA" id="ARBA00022448"/>
    </source>
</evidence>
<evidence type="ECO:0000256" key="2">
    <source>
        <dbReference type="ARBA" id="ARBA00008622"/>
    </source>
</evidence>
<dbReference type="InterPro" id="IPR016174">
    <property type="entry name" value="Di-haem_cyt_TM"/>
</dbReference>
<dbReference type="AlphaFoldDB" id="A0A5B7ZWH3"/>
<dbReference type="Gene3D" id="1.20.950.20">
    <property type="entry name" value="Transmembrane di-heme cytochromes, Chain C"/>
    <property type="match status" value="1"/>
</dbReference>
<keyword evidence="4" id="KW-1003">Cell membrane</keyword>
<dbReference type="SUPFAM" id="SSF81342">
    <property type="entry name" value="Transmembrane di-heme cytochromes"/>
    <property type="match status" value="1"/>
</dbReference>
<dbReference type="GO" id="GO:0022904">
    <property type="term" value="P:respiratory electron transport chain"/>
    <property type="evidence" value="ECO:0007669"/>
    <property type="project" value="InterPro"/>
</dbReference>
<reference evidence="14 15" key="1">
    <citation type="submission" date="2019-06" db="EMBL/GenBank/DDBJ databases">
        <authorList>
            <person name="Srinivasan S."/>
        </authorList>
    </citation>
    <scope>NUCLEOTIDE SEQUENCE [LARGE SCALE GENOMIC DNA]</scope>
    <source>
        <strain evidence="14 15">17J68-5</strain>
    </source>
</reference>
<accession>A0A5B7ZWH3</accession>
<evidence type="ECO:0000313" key="14">
    <source>
        <dbReference type="EMBL" id="QDA59514.1"/>
    </source>
</evidence>
<keyword evidence="10" id="KW-0408">Iron</keyword>
<evidence type="ECO:0000256" key="8">
    <source>
        <dbReference type="ARBA" id="ARBA00022982"/>
    </source>
</evidence>
<feature type="transmembrane region" description="Helical" evidence="12">
    <location>
        <begin position="22"/>
        <end position="45"/>
    </location>
</feature>
<keyword evidence="15" id="KW-1185">Reference proteome</keyword>
<dbReference type="RefSeq" id="WP_139514695.1">
    <property type="nucleotide sequence ID" value="NZ_CP040896.1"/>
</dbReference>
<comment type="similarity">
    <text evidence="2">Belongs to the HupC/HyaC/HydC family.</text>
</comment>
<evidence type="ECO:0000256" key="10">
    <source>
        <dbReference type="ARBA" id="ARBA00023004"/>
    </source>
</evidence>
<dbReference type="PRINTS" id="PR00161">
    <property type="entry name" value="NIHGNASECYTB"/>
</dbReference>
<dbReference type="PANTHER" id="PTHR30485">
    <property type="entry name" value="NI/FE-HYDROGENASE 1 B-TYPE CYTOCHROME SUBUNIT"/>
    <property type="match status" value="1"/>
</dbReference>
<dbReference type="EMBL" id="CP040896">
    <property type="protein sequence ID" value="QDA59514.1"/>
    <property type="molecule type" value="Genomic_DNA"/>
</dbReference>
<evidence type="ECO:0000313" key="15">
    <source>
        <dbReference type="Proteomes" id="UP000305398"/>
    </source>
</evidence>
<evidence type="ECO:0000256" key="7">
    <source>
        <dbReference type="ARBA" id="ARBA00022723"/>
    </source>
</evidence>
<name>A0A5B7ZWH3_9BACT</name>
<sequence length="218" mass="24898">MPVQQASSAAVAQKKYSLAMRIWHWSNTFVVSSLLTTIFFLFVVLKMKTVGPAFQEALQKTGVTVTLDQARSLTRIVSHRIWDWHIYLGLTLAVLLLFRTLMEFMQPAAQRFSRRLQEAKQHYRERGADVKDARHSLLVKYSYVVFYIMLAVMVITGLLLVYADDVEALHKIEHTVKEVHNFNMYLIIAFVAVHIVGVVWAEVTKNKGIVSGMINGDD</sequence>
<gene>
    <name evidence="14" type="ORF">FHG12_05070</name>
</gene>
<evidence type="ECO:0000256" key="6">
    <source>
        <dbReference type="ARBA" id="ARBA00022692"/>
    </source>
</evidence>
<evidence type="ECO:0000256" key="12">
    <source>
        <dbReference type="SAM" id="Phobius"/>
    </source>
</evidence>
<dbReference type="Pfam" id="PF01292">
    <property type="entry name" value="Ni_hydr_CYTB"/>
    <property type="match status" value="1"/>
</dbReference>
<evidence type="ECO:0000256" key="4">
    <source>
        <dbReference type="ARBA" id="ARBA00022475"/>
    </source>
</evidence>
<dbReference type="GO" id="GO:0005506">
    <property type="term" value="F:iron ion binding"/>
    <property type="evidence" value="ECO:0007669"/>
    <property type="project" value="InterPro"/>
</dbReference>
<dbReference type="OrthoDB" id="5615941at2"/>
<keyword evidence="6 12" id="KW-0812">Transmembrane</keyword>
<keyword evidence="9 12" id="KW-1133">Transmembrane helix</keyword>
<dbReference type="InterPro" id="IPR051542">
    <property type="entry name" value="Hydrogenase_cytochrome"/>
</dbReference>
<feature type="transmembrane region" description="Helical" evidence="12">
    <location>
        <begin position="141"/>
        <end position="162"/>
    </location>
</feature>
<keyword evidence="11 12" id="KW-0472">Membrane</keyword>
<dbReference type="PANTHER" id="PTHR30485:SF2">
    <property type="entry name" value="BLL0597 PROTEIN"/>
    <property type="match status" value="1"/>
</dbReference>
<evidence type="ECO:0000256" key="1">
    <source>
        <dbReference type="ARBA" id="ARBA00004651"/>
    </source>
</evidence>
<keyword evidence="8" id="KW-0249">Electron transport</keyword>